<comment type="subcellular location">
    <subcellularLocation>
        <location evidence="1">Membrane</location>
        <topology evidence="1">Multi-pass membrane protein</topology>
    </subcellularLocation>
</comment>
<dbReference type="GO" id="GO:0007189">
    <property type="term" value="P:adenylate cyclase-activating G protein-coupled receptor signaling pathway"/>
    <property type="evidence" value="ECO:0007669"/>
    <property type="project" value="TreeGrafter"/>
</dbReference>
<evidence type="ECO:0000313" key="6">
    <source>
        <dbReference type="EMBL" id="CEL61722.1"/>
    </source>
</evidence>
<keyword evidence="3 5" id="KW-1133">Transmembrane helix</keyword>
<feature type="transmembrane region" description="Helical" evidence="5">
    <location>
        <begin position="168"/>
        <end position="186"/>
    </location>
</feature>
<organism evidence="6 7">
    <name type="scientific">Thanatephorus cucumeris (strain AG1-IB / isolate 7/3/14)</name>
    <name type="common">Lettuce bottom rot fungus</name>
    <name type="synonym">Rhizoctonia solani</name>
    <dbReference type="NCBI Taxonomy" id="1108050"/>
    <lineage>
        <taxon>Eukaryota</taxon>
        <taxon>Fungi</taxon>
        <taxon>Dikarya</taxon>
        <taxon>Basidiomycota</taxon>
        <taxon>Agaricomycotina</taxon>
        <taxon>Agaricomycetes</taxon>
        <taxon>Cantharellales</taxon>
        <taxon>Ceratobasidiaceae</taxon>
        <taxon>Rhizoctonia</taxon>
        <taxon>Rhizoctonia solani AG-1</taxon>
    </lineage>
</organism>
<dbReference type="CDD" id="cd00637">
    <property type="entry name" value="7tm_classA_rhodopsin-like"/>
    <property type="match status" value="1"/>
</dbReference>
<dbReference type="GO" id="GO:0005886">
    <property type="term" value="C:plasma membrane"/>
    <property type="evidence" value="ECO:0007669"/>
    <property type="project" value="TreeGrafter"/>
</dbReference>
<evidence type="ECO:0000256" key="4">
    <source>
        <dbReference type="ARBA" id="ARBA00023136"/>
    </source>
</evidence>
<protein>
    <submittedName>
        <fullName evidence="6">Uncharacterized protein</fullName>
    </submittedName>
</protein>
<feature type="transmembrane region" description="Helical" evidence="5">
    <location>
        <begin position="136"/>
        <end position="156"/>
    </location>
</feature>
<dbReference type="InterPro" id="IPR000276">
    <property type="entry name" value="GPCR_Rhodpsn"/>
</dbReference>
<dbReference type="AlphaFoldDB" id="A0A0B7FZX1"/>
<evidence type="ECO:0000256" key="2">
    <source>
        <dbReference type="ARBA" id="ARBA00022692"/>
    </source>
</evidence>
<keyword evidence="4 5" id="KW-0472">Membrane</keyword>
<reference evidence="6 7" key="1">
    <citation type="submission" date="2014-11" db="EMBL/GenBank/DDBJ databases">
        <authorList>
            <person name="Wibberg Daniel"/>
        </authorList>
    </citation>
    <scope>NUCLEOTIDE SEQUENCE [LARGE SCALE GENOMIC DNA]</scope>
    <source>
        <strain evidence="6">Rhizoctonia solani AG1-IB 7/3/14</strain>
    </source>
</reference>
<dbReference type="EMBL" id="LN679105">
    <property type="protein sequence ID" value="CEL61722.1"/>
    <property type="molecule type" value="Genomic_DNA"/>
</dbReference>
<accession>A0A0B7FZX1</accession>
<proteinExistence type="predicted"/>
<dbReference type="OrthoDB" id="100006at2759"/>
<dbReference type="SUPFAM" id="SSF81321">
    <property type="entry name" value="Family A G protein-coupled receptor-like"/>
    <property type="match status" value="1"/>
</dbReference>
<feature type="transmembrane region" description="Helical" evidence="5">
    <location>
        <begin position="229"/>
        <end position="249"/>
    </location>
</feature>
<keyword evidence="7" id="KW-1185">Reference proteome</keyword>
<name>A0A0B7FZX1_THACB</name>
<dbReference type="PANTHER" id="PTHR23112">
    <property type="entry name" value="G PROTEIN-COUPLED RECEPTOR 157-RELATED"/>
    <property type="match status" value="1"/>
</dbReference>
<evidence type="ECO:0000256" key="1">
    <source>
        <dbReference type="ARBA" id="ARBA00004141"/>
    </source>
</evidence>
<dbReference type="Pfam" id="PF00001">
    <property type="entry name" value="7tm_1"/>
    <property type="match status" value="1"/>
</dbReference>
<dbReference type="Gene3D" id="1.20.1070.10">
    <property type="entry name" value="Rhodopsin 7-helix transmembrane proteins"/>
    <property type="match status" value="1"/>
</dbReference>
<evidence type="ECO:0000256" key="5">
    <source>
        <dbReference type="SAM" id="Phobius"/>
    </source>
</evidence>
<dbReference type="Proteomes" id="UP000059188">
    <property type="component" value="Unassembled WGS sequence"/>
</dbReference>
<feature type="transmembrane region" description="Helical" evidence="5">
    <location>
        <begin position="54"/>
        <end position="73"/>
    </location>
</feature>
<evidence type="ECO:0000256" key="3">
    <source>
        <dbReference type="ARBA" id="ARBA00022989"/>
    </source>
</evidence>
<sequence>MFSNSTAHLNFTRGPIDCSGDNLSVFNDVQVNQTCHVCLSTGAVVGLALHAETGLISLTALLILLYIIARNYLRNRRNPPLAPWRLFRGNVDILMLNLIVADIIMSLGAISEIRWAHDRQVYCGGFCDAQGILQTLGETAAALSTLAVAIYTFAALYARRPPVYRPRVCLAIIALIWLWCILWPFILLKKYDQPGSKEGEGSLYAYTPTPWWCWINSKYMTERIIGEYLWLWIAGIGSIGLYLPAYYIARGQQKIIRGPAHGSRASVDGRSIDSIIDEGNEAVKMLWYPLAYTLCVLPLSIMRWATFINPGLNSHSGIMPASMATSAIFNLMGLINVSLIYWTRPAILLIGCDGTLLPTDPMYTSSKDTVRADIPLETPTVTRQDSDVSSWRHRGNGFGGDPVYLPREPGV</sequence>
<keyword evidence="2 5" id="KW-0812">Transmembrane</keyword>
<dbReference type="STRING" id="1108050.A0A0B7FZX1"/>
<feature type="transmembrane region" description="Helical" evidence="5">
    <location>
        <begin position="94"/>
        <end position="116"/>
    </location>
</feature>
<feature type="transmembrane region" description="Helical" evidence="5">
    <location>
        <begin position="318"/>
        <end position="342"/>
    </location>
</feature>
<evidence type="ECO:0000313" key="7">
    <source>
        <dbReference type="Proteomes" id="UP000059188"/>
    </source>
</evidence>
<dbReference type="PANTHER" id="PTHR23112:SF37">
    <property type="entry name" value="G PROTEIN-COUPLED RECEPTOR GPR1"/>
    <property type="match status" value="1"/>
</dbReference>
<dbReference type="GO" id="GO:0004930">
    <property type="term" value="F:G protein-coupled receptor activity"/>
    <property type="evidence" value="ECO:0007669"/>
    <property type="project" value="InterPro"/>
</dbReference>
<gene>
    <name evidence="6" type="ORF">RSOLAG1IB_04472</name>
</gene>
<feature type="transmembrane region" description="Helical" evidence="5">
    <location>
        <begin position="286"/>
        <end position="306"/>
    </location>
</feature>